<evidence type="ECO:0000313" key="3">
    <source>
        <dbReference type="Proteomes" id="UP000479710"/>
    </source>
</evidence>
<feature type="signal peptide" evidence="1">
    <location>
        <begin position="1"/>
        <end position="38"/>
    </location>
</feature>
<reference evidence="2 3" key="1">
    <citation type="submission" date="2019-11" db="EMBL/GenBank/DDBJ databases">
        <title>Whole genome sequence of Oryza granulata.</title>
        <authorList>
            <person name="Li W."/>
        </authorList>
    </citation>
    <scope>NUCLEOTIDE SEQUENCE [LARGE SCALE GENOMIC DNA]</scope>
    <source>
        <strain evidence="3">cv. Menghai</strain>
        <tissue evidence="2">Leaf</tissue>
    </source>
</reference>
<dbReference type="EMBL" id="SPHZ02000006">
    <property type="protein sequence ID" value="KAF0914358.1"/>
    <property type="molecule type" value="Genomic_DNA"/>
</dbReference>
<feature type="chain" id="PRO_5026075525" evidence="1">
    <location>
        <begin position="39"/>
        <end position="59"/>
    </location>
</feature>
<dbReference type="AlphaFoldDB" id="A0A6G1DP02"/>
<accession>A0A6G1DP02</accession>
<keyword evidence="1" id="KW-0732">Signal</keyword>
<proteinExistence type="predicted"/>
<gene>
    <name evidence="2" type="ORF">E2562_028237</name>
</gene>
<evidence type="ECO:0000256" key="1">
    <source>
        <dbReference type="SAM" id="SignalP"/>
    </source>
</evidence>
<comment type="caution">
    <text evidence="2">The sequence shown here is derived from an EMBL/GenBank/DDBJ whole genome shotgun (WGS) entry which is preliminary data.</text>
</comment>
<organism evidence="2 3">
    <name type="scientific">Oryza meyeriana var. granulata</name>
    <dbReference type="NCBI Taxonomy" id="110450"/>
    <lineage>
        <taxon>Eukaryota</taxon>
        <taxon>Viridiplantae</taxon>
        <taxon>Streptophyta</taxon>
        <taxon>Embryophyta</taxon>
        <taxon>Tracheophyta</taxon>
        <taxon>Spermatophyta</taxon>
        <taxon>Magnoliopsida</taxon>
        <taxon>Liliopsida</taxon>
        <taxon>Poales</taxon>
        <taxon>Poaceae</taxon>
        <taxon>BOP clade</taxon>
        <taxon>Oryzoideae</taxon>
        <taxon>Oryzeae</taxon>
        <taxon>Oryzinae</taxon>
        <taxon>Oryza</taxon>
        <taxon>Oryza meyeriana</taxon>
    </lineage>
</organism>
<evidence type="ECO:0000313" key="2">
    <source>
        <dbReference type="EMBL" id="KAF0914358.1"/>
    </source>
</evidence>
<name>A0A6G1DP02_9ORYZ</name>
<keyword evidence="3" id="KW-1185">Reference proteome</keyword>
<protein>
    <submittedName>
        <fullName evidence="2">Uncharacterized protein</fullName>
    </submittedName>
</protein>
<sequence>MDFQRAGQSSLVQPLRLIASCLLLLSLLLSSPTLSCSASSVITHLPGFHGRLPFYLETG</sequence>
<dbReference type="Proteomes" id="UP000479710">
    <property type="component" value="Unassembled WGS sequence"/>
</dbReference>